<feature type="domain" description="Calmodulin-binding" evidence="2">
    <location>
        <begin position="293"/>
        <end position="409"/>
    </location>
</feature>
<feature type="region of interest" description="Disordered" evidence="1">
    <location>
        <begin position="258"/>
        <end position="378"/>
    </location>
</feature>
<dbReference type="Pfam" id="PF07839">
    <property type="entry name" value="CaM_binding"/>
    <property type="match status" value="1"/>
</dbReference>
<dbReference type="InterPro" id="IPR012417">
    <property type="entry name" value="CaM-bd_dom_pln"/>
</dbReference>
<accession>A0ABC8SU60</accession>
<feature type="region of interest" description="Disordered" evidence="1">
    <location>
        <begin position="1"/>
        <end position="171"/>
    </location>
</feature>
<dbReference type="SMART" id="SM01054">
    <property type="entry name" value="CaM_binding"/>
    <property type="match status" value="1"/>
</dbReference>
<evidence type="ECO:0000256" key="1">
    <source>
        <dbReference type="SAM" id="MobiDB-lite"/>
    </source>
</evidence>
<keyword evidence="4" id="KW-1185">Reference proteome</keyword>
<dbReference type="PANTHER" id="PTHR33349:SF20">
    <property type="entry name" value="CHROMO DOMAIN CEC-LIKE PROTEIN"/>
    <property type="match status" value="1"/>
</dbReference>
<dbReference type="Proteomes" id="UP001642360">
    <property type="component" value="Unassembled WGS sequence"/>
</dbReference>
<evidence type="ECO:0000313" key="3">
    <source>
        <dbReference type="EMBL" id="CAK9160450.1"/>
    </source>
</evidence>
<protein>
    <recommendedName>
        <fullName evidence="2">Calmodulin-binding domain-containing protein</fullName>
    </recommendedName>
</protein>
<gene>
    <name evidence="3" type="ORF">ILEXP_LOCUS29215</name>
</gene>
<sequence>MATKGKETVQGKEKRGISPSYPRQTDTTQRRRSPNSSTRTSPDHKHAAASEKQIPNYLKPTQSSTLDPSNSKQLPRKQGSNDTTRPNLNRRRSFDKPPSPIRLQKPQPSLSPRALPLRSSSFSARTTNLPKPHPERLSKTPKEVGKHHSIYAKPASAKKTSSITKKEINPSIALTTKVPSIGSPDVLDSTDIANTAKKLESQQEDSVTEAGEQMLHDESNTEMPAEILKLEDNDHAGLVQSVVESQEGEEVEVCEVYSISEDQNESLSVQMEEPEEKIHYEETGSHHHEVKDQNKDENDNNGKQEESYTGESQIEDEWRVGEEREKTLEEKQAVDEESQNLNSKEIEEWENNVKEVKPEENVVPKHQGGQGKKESPAYNDVIEETASKLREQKKNNVKALAGAFETIGKVEKYGSKRREYTGGHIHKNTRPATHAKTSNKVQQNKEGEHSHQIALIRRSN</sequence>
<feature type="region of interest" description="Disordered" evidence="1">
    <location>
        <begin position="199"/>
        <end position="221"/>
    </location>
</feature>
<evidence type="ECO:0000259" key="2">
    <source>
        <dbReference type="SMART" id="SM01054"/>
    </source>
</evidence>
<organism evidence="3 4">
    <name type="scientific">Ilex paraguariensis</name>
    <name type="common">yerba mate</name>
    <dbReference type="NCBI Taxonomy" id="185542"/>
    <lineage>
        <taxon>Eukaryota</taxon>
        <taxon>Viridiplantae</taxon>
        <taxon>Streptophyta</taxon>
        <taxon>Embryophyta</taxon>
        <taxon>Tracheophyta</taxon>
        <taxon>Spermatophyta</taxon>
        <taxon>Magnoliopsida</taxon>
        <taxon>eudicotyledons</taxon>
        <taxon>Gunneridae</taxon>
        <taxon>Pentapetalae</taxon>
        <taxon>asterids</taxon>
        <taxon>campanulids</taxon>
        <taxon>Aquifoliales</taxon>
        <taxon>Aquifoliaceae</taxon>
        <taxon>Ilex</taxon>
    </lineage>
</organism>
<feature type="compositionally biased region" description="Basic and acidic residues" evidence="1">
    <location>
        <begin position="316"/>
        <end position="334"/>
    </location>
</feature>
<dbReference type="AlphaFoldDB" id="A0ABC8SU60"/>
<feature type="region of interest" description="Disordered" evidence="1">
    <location>
        <begin position="418"/>
        <end position="460"/>
    </location>
</feature>
<comment type="caution">
    <text evidence="3">The sequence shown here is derived from an EMBL/GenBank/DDBJ whole genome shotgun (WGS) entry which is preliminary data.</text>
</comment>
<feature type="compositionally biased region" description="Low complexity" evidence="1">
    <location>
        <begin position="152"/>
        <end position="163"/>
    </location>
</feature>
<feature type="compositionally biased region" description="Low complexity" evidence="1">
    <location>
        <begin position="108"/>
        <end position="125"/>
    </location>
</feature>
<evidence type="ECO:0000313" key="4">
    <source>
        <dbReference type="Proteomes" id="UP001642360"/>
    </source>
</evidence>
<dbReference type="EMBL" id="CAUOFW020003525">
    <property type="protein sequence ID" value="CAK9160450.1"/>
    <property type="molecule type" value="Genomic_DNA"/>
</dbReference>
<reference evidence="3 4" key="1">
    <citation type="submission" date="2024-02" db="EMBL/GenBank/DDBJ databases">
        <authorList>
            <person name="Vignale AGUSTIN F."/>
            <person name="Sosa J E."/>
            <person name="Modenutti C."/>
        </authorList>
    </citation>
    <scope>NUCLEOTIDE SEQUENCE [LARGE SCALE GENOMIC DNA]</scope>
</reference>
<feature type="compositionally biased region" description="Basic and acidic residues" evidence="1">
    <location>
        <begin position="351"/>
        <end position="363"/>
    </location>
</feature>
<dbReference type="PANTHER" id="PTHR33349">
    <property type="entry name" value="EMB|CAB62594.1"/>
    <property type="match status" value="1"/>
</dbReference>
<feature type="compositionally biased region" description="Basic and acidic residues" evidence="1">
    <location>
        <begin position="132"/>
        <end position="146"/>
    </location>
</feature>
<feature type="compositionally biased region" description="Basic and acidic residues" evidence="1">
    <location>
        <begin position="276"/>
        <end position="306"/>
    </location>
</feature>
<proteinExistence type="predicted"/>
<feature type="compositionally biased region" description="Basic and acidic residues" evidence="1">
    <location>
        <begin position="1"/>
        <end position="16"/>
    </location>
</feature>
<name>A0ABC8SU60_9AQUA</name>
<feature type="compositionally biased region" description="Polar residues" evidence="1">
    <location>
        <begin position="59"/>
        <end position="87"/>
    </location>
</feature>